<sequence>MSLLFPAAHSTDRIARYSPLTRDKPAYTHTPRSLSNRSLDAAASARELRKDGRLAGRLDSSISPRARTHYWANQRF</sequence>
<dbReference type="EMBL" id="JAWDGP010004637">
    <property type="protein sequence ID" value="KAK3762827.1"/>
    <property type="molecule type" value="Genomic_DNA"/>
</dbReference>
<name>A0AAE1DA26_9GAST</name>
<evidence type="ECO:0000313" key="3">
    <source>
        <dbReference type="Proteomes" id="UP001283361"/>
    </source>
</evidence>
<dbReference type="AlphaFoldDB" id="A0AAE1DA26"/>
<comment type="caution">
    <text evidence="2">The sequence shown here is derived from an EMBL/GenBank/DDBJ whole genome shotgun (WGS) entry which is preliminary data.</text>
</comment>
<evidence type="ECO:0000256" key="1">
    <source>
        <dbReference type="SAM" id="MobiDB-lite"/>
    </source>
</evidence>
<proteinExistence type="predicted"/>
<dbReference type="Proteomes" id="UP001283361">
    <property type="component" value="Unassembled WGS sequence"/>
</dbReference>
<gene>
    <name evidence="2" type="ORF">RRG08_040522</name>
</gene>
<feature type="compositionally biased region" description="Basic and acidic residues" evidence="1">
    <location>
        <begin position="16"/>
        <end position="26"/>
    </location>
</feature>
<feature type="region of interest" description="Disordered" evidence="1">
    <location>
        <begin position="16"/>
        <end position="42"/>
    </location>
</feature>
<accession>A0AAE1DA26</accession>
<reference evidence="2" key="1">
    <citation type="journal article" date="2023" name="G3 (Bethesda)">
        <title>A reference genome for the long-term kleptoplast-retaining sea slug Elysia crispata morphotype clarki.</title>
        <authorList>
            <person name="Eastman K.E."/>
            <person name="Pendleton A.L."/>
            <person name="Shaikh M.A."/>
            <person name="Suttiyut T."/>
            <person name="Ogas R."/>
            <person name="Tomko P."/>
            <person name="Gavelis G."/>
            <person name="Widhalm J.R."/>
            <person name="Wisecaver J.H."/>
        </authorList>
    </citation>
    <scope>NUCLEOTIDE SEQUENCE</scope>
    <source>
        <strain evidence="2">ECLA1</strain>
    </source>
</reference>
<organism evidence="2 3">
    <name type="scientific">Elysia crispata</name>
    <name type="common">lettuce slug</name>
    <dbReference type="NCBI Taxonomy" id="231223"/>
    <lineage>
        <taxon>Eukaryota</taxon>
        <taxon>Metazoa</taxon>
        <taxon>Spiralia</taxon>
        <taxon>Lophotrochozoa</taxon>
        <taxon>Mollusca</taxon>
        <taxon>Gastropoda</taxon>
        <taxon>Heterobranchia</taxon>
        <taxon>Euthyneura</taxon>
        <taxon>Panpulmonata</taxon>
        <taxon>Sacoglossa</taxon>
        <taxon>Placobranchoidea</taxon>
        <taxon>Plakobranchidae</taxon>
        <taxon>Elysia</taxon>
    </lineage>
</organism>
<keyword evidence="3" id="KW-1185">Reference proteome</keyword>
<evidence type="ECO:0000313" key="2">
    <source>
        <dbReference type="EMBL" id="KAK3762827.1"/>
    </source>
</evidence>
<protein>
    <submittedName>
        <fullName evidence="2">Uncharacterized protein</fullName>
    </submittedName>
</protein>